<evidence type="ECO:0000313" key="3">
    <source>
        <dbReference type="Proteomes" id="UP000009168"/>
    </source>
</evidence>
<feature type="compositionally biased region" description="Basic and acidic residues" evidence="1">
    <location>
        <begin position="7"/>
        <end position="16"/>
    </location>
</feature>
<protein>
    <submittedName>
        <fullName evidence="2">Uncharacterized protein</fullName>
    </submittedName>
</protein>
<gene>
    <name evidence="2" type="ORF">TTHERM_00239010</name>
</gene>
<keyword evidence="3" id="KW-1185">Reference proteome</keyword>
<feature type="compositionally biased region" description="Polar residues" evidence="1">
    <location>
        <begin position="34"/>
        <end position="49"/>
    </location>
</feature>
<dbReference type="Proteomes" id="UP000009168">
    <property type="component" value="Unassembled WGS sequence"/>
</dbReference>
<accession>I7LXG2</accession>
<sequence>MGQKMCLDGHKSEIYKQHTSNRGLQKKPEIYQPESESQKIYKQHTSNRGLQKKPEISQSESESQKYVEKNYSGDITILLYDITNINKKPLKIKYFRNNFDKGLLLRQVHIIYPSSYVYYFDEKNNFKCLNSEDKSAKIYDILCNPDFKQLGANKHPWLYISLTPIQNQINQEDEILKTIQECRNYVKSL</sequence>
<dbReference type="EMBL" id="GG662443">
    <property type="protein sequence ID" value="EAS04581.1"/>
    <property type="molecule type" value="Genomic_DNA"/>
</dbReference>
<dbReference type="HOGENOM" id="CLU_1437121_0_0_1"/>
<dbReference type="RefSeq" id="XP_001024826.1">
    <property type="nucleotide sequence ID" value="XM_001024826.1"/>
</dbReference>
<dbReference type="GeneID" id="7829929"/>
<organism evidence="2 3">
    <name type="scientific">Tetrahymena thermophila (strain SB210)</name>
    <dbReference type="NCBI Taxonomy" id="312017"/>
    <lineage>
        <taxon>Eukaryota</taxon>
        <taxon>Sar</taxon>
        <taxon>Alveolata</taxon>
        <taxon>Ciliophora</taxon>
        <taxon>Intramacronucleata</taxon>
        <taxon>Oligohymenophorea</taxon>
        <taxon>Hymenostomatida</taxon>
        <taxon>Tetrahymenina</taxon>
        <taxon>Tetrahymenidae</taxon>
        <taxon>Tetrahymena</taxon>
    </lineage>
</organism>
<dbReference type="InParanoid" id="I7LXG2"/>
<evidence type="ECO:0000256" key="1">
    <source>
        <dbReference type="SAM" id="MobiDB-lite"/>
    </source>
</evidence>
<dbReference type="KEGG" id="tet:TTHERM_00239010"/>
<evidence type="ECO:0000313" key="2">
    <source>
        <dbReference type="EMBL" id="EAS04581.1"/>
    </source>
</evidence>
<feature type="region of interest" description="Disordered" evidence="1">
    <location>
        <begin position="1"/>
        <end position="63"/>
    </location>
</feature>
<proteinExistence type="predicted"/>
<reference evidence="3" key="1">
    <citation type="journal article" date="2006" name="PLoS Biol.">
        <title>Macronuclear genome sequence of the ciliate Tetrahymena thermophila, a model eukaryote.</title>
        <authorList>
            <person name="Eisen J.A."/>
            <person name="Coyne R.S."/>
            <person name="Wu M."/>
            <person name="Wu D."/>
            <person name="Thiagarajan M."/>
            <person name="Wortman J.R."/>
            <person name="Badger J.H."/>
            <person name="Ren Q."/>
            <person name="Amedeo P."/>
            <person name="Jones K.M."/>
            <person name="Tallon L.J."/>
            <person name="Delcher A.L."/>
            <person name="Salzberg S.L."/>
            <person name="Silva J.C."/>
            <person name="Haas B.J."/>
            <person name="Majoros W.H."/>
            <person name="Farzad M."/>
            <person name="Carlton J.M."/>
            <person name="Smith R.K. Jr."/>
            <person name="Garg J."/>
            <person name="Pearlman R.E."/>
            <person name="Karrer K.M."/>
            <person name="Sun L."/>
            <person name="Manning G."/>
            <person name="Elde N.C."/>
            <person name="Turkewitz A.P."/>
            <person name="Asai D.J."/>
            <person name="Wilkes D.E."/>
            <person name="Wang Y."/>
            <person name="Cai H."/>
            <person name="Collins K."/>
            <person name="Stewart B.A."/>
            <person name="Lee S.R."/>
            <person name="Wilamowska K."/>
            <person name="Weinberg Z."/>
            <person name="Ruzzo W.L."/>
            <person name="Wloga D."/>
            <person name="Gaertig J."/>
            <person name="Frankel J."/>
            <person name="Tsao C.-C."/>
            <person name="Gorovsky M.A."/>
            <person name="Keeling P.J."/>
            <person name="Waller R.F."/>
            <person name="Patron N.J."/>
            <person name="Cherry J.M."/>
            <person name="Stover N.A."/>
            <person name="Krieger C.J."/>
            <person name="del Toro C."/>
            <person name="Ryder H.F."/>
            <person name="Williamson S.C."/>
            <person name="Barbeau R.A."/>
            <person name="Hamilton E.P."/>
            <person name="Orias E."/>
        </authorList>
    </citation>
    <scope>NUCLEOTIDE SEQUENCE [LARGE SCALE GENOMIC DNA]</scope>
    <source>
        <strain evidence="3">SB210</strain>
    </source>
</reference>
<name>I7LXG2_TETTS</name>
<dbReference type="AlphaFoldDB" id="I7LXG2"/>